<evidence type="ECO:0000256" key="11">
    <source>
        <dbReference type="ARBA" id="ARBA00039759"/>
    </source>
</evidence>
<reference evidence="16" key="1">
    <citation type="submission" date="2014-03" db="EMBL/GenBank/DDBJ databases">
        <title>The Genome Sequence of Puccinia striiformis f. sp. tritici PST-78.</title>
        <authorList>
            <consortium name="The Broad Institute Genome Sequencing Platform"/>
            <person name="Cuomo C."/>
            <person name="Hulbert S."/>
            <person name="Chen X."/>
            <person name="Walker B."/>
            <person name="Young S.K."/>
            <person name="Zeng Q."/>
            <person name="Gargeya S."/>
            <person name="Fitzgerald M."/>
            <person name="Haas B."/>
            <person name="Abouelleil A."/>
            <person name="Alvarado L."/>
            <person name="Arachchi H.M."/>
            <person name="Berlin A.M."/>
            <person name="Chapman S.B."/>
            <person name="Goldberg J."/>
            <person name="Griggs A."/>
            <person name="Gujja S."/>
            <person name="Hansen M."/>
            <person name="Howarth C."/>
            <person name="Imamovic A."/>
            <person name="Larimer J."/>
            <person name="McCowan C."/>
            <person name="Montmayeur A."/>
            <person name="Murphy C."/>
            <person name="Neiman D."/>
            <person name="Pearson M."/>
            <person name="Priest M."/>
            <person name="Roberts A."/>
            <person name="Saif S."/>
            <person name="Shea T."/>
            <person name="Sisk P."/>
            <person name="Sykes S."/>
            <person name="Wortman J."/>
            <person name="Nusbaum C."/>
            <person name="Birren B."/>
        </authorList>
    </citation>
    <scope>NUCLEOTIDE SEQUENCE [LARGE SCALE GENOMIC DNA]</scope>
    <source>
        <strain evidence="16">race PST-78</strain>
    </source>
</reference>
<evidence type="ECO:0000256" key="10">
    <source>
        <dbReference type="ARBA" id="ARBA00023242"/>
    </source>
</evidence>
<keyword evidence="10" id="KW-0539">Nucleus</keyword>
<comment type="caution">
    <text evidence="15">The sequence shown here is derived from an EMBL/GenBank/DDBJ whole genome shotgun (WGS) entry which is preliminary data.</text>
</comment>
<feature type="region of interest" description="Disordered" evidence="13">
    <location>
        <begin position="551"/>
        <end position="675"/>
    </location>
</feature>
<feature type="region of interest" description="Disordered" evidence="13">
    <location>
        <begin position="333"/>
        <end position="356"/>
    </location>
</feature>
<evidence type="ECO:0000313" key="16">
    <source>
        <dbReference type="Proteomes" id="UP000054564"/>
    </source>
</evidence>
<keyword evidence="8" id="KW-0233">DNA recombination</keyword>
<keyword evidence="3" id="KW-0540">Nuclease</keyword>
<feature type="compositionally biased region" description="Polar residues" evidence="13">
    <location>
        <begin position="628"/>
        <end position="646"/>
    </location>
</feature>
<evidence type="ECO:0000256" key="2">
    <source>
        <dbReference type="ARBA" id="ARBA00010304"/>
    </source>
</evidence>
<keyword evidence="6" id="KW-0378">Hydrolase</keyword>
<evidence type="ECO:0000256" key="12">
    <source>
        <dbReference type="ARBA" id="ARBA00042677"/>
    </source>
</evidence>
<evidence type="ECO:0000256" key="13">
    <source>
        <dbReference type="SAM" id="MobiDB-lite"/>
    </source>
</evidence>
<gene>
    <name evidence="15" type="ORF">PSTG_02647</name>
</gene>
<evidence type="ECO:0000256" key="9">
    <source>
        <dbReference type="ARBA" id="ARBA00023204"/>
    </source>
</evidence>
<evidence type="ECO:0000256" key="5">
    <source>
        <dbReference type="ARBA" id="ARBA00022763"/>
    </source>
</evidence>
<dbReference type="InterPro" id="IPR011084">
    <property type="entry name" value="DRMBL"/>
</dbReference>
<dbReference type="PANTHER" id="PTHR23240:SF8">
    <property type="entry name" value="PROTEIN ARTEMIS"/>
    <property type="match status" value="1"/>
</dbReference>
<dbReference type="GO" id="GO:0006310">
    <property type="term" value="P:DNA recombination"/>
    <property type="evidence" value="ECO:0007669"/>
    <property type="project" value="UniProtKB-KW"/>
</dbReference>
<evidence type="ECO:0000256" key="8">
    <source>
        <dbReference type="ARBA" id="ARBA00023172"/>
    </source>
</evidence>
<feature type="domain" description="DNA repair metallo-beta-lactamase" evidence="14">
    <location>
        <begin position="308"/>
        <end position="434"/>
    </location>
</feature>
<keyword evidence="7" id="KW-0269">Exonuclease</keyword>
<evidence type="ECO:0000256" key="6">
    <source>
        <dbReference type="ARBA" id="ARBA00022801"/>
    </source>
</evidence>
<evidence type="ECO:0000256" key="3">
    <source>
        <dbReference type="ARBA" id="ARBA00022722"/>
    </source>
</evidence>
<dbReference type="AlphaFoldDB" id="A0A0L0VZ57"/>
<dbReference type="Gene3D" id="3.60.15.10">
    <property type="entry name" value="Ribonuclease Z/Hydroxyacylglutathione hydrolase-like"/>
    <property type="match status" value="1"/>
</dbReference>
<dbReference type="OrthoDB" id="5561659at2759"/>
<keyword evidence="5" id="KW-0227">DNA damage</keyword>
<keyword evidence="9" id="KW-0234">DNA repair</keyword>
<dbReference type="GO" id="GO:0004519">
    <property type="term" value="F:endonuclease activity"/>
    <property type="evidence" value="ECO:0007669"/>
    <property type="project" value="UniProtKB-KW"/>
</dbReference>
<keyword evidence="16" id="KW-1185">Reference proteome</keyword>
<dbReference type="STRING" id="1165861.A0A0L0VZ57"/>
<feature type="compositionally biased region" description="Acidic residues" evidence="13">
    <location>
        <begin position="556"/>
        <end position="566"/>
    </location>
</feature>
<name>A0A0L0VZ57_9BASI</name>
<sequence>MSTFDGYIREFNGLIRVDNFQQSAWLPEGCRPSQVYLLSHAHSDHMVALEKFAGSKIYCSEITRDIVLNIRPVQTRLNQSPGNGIKDLTYRNLHRPSHEEKKDLFETLKPYDPTYVPVNTPDNDQCRITLIPANHCPGSAMFLFQMWGRNVLYTGDIRAEPWWVESLTKESLLAPFVVSPRGINHHLKKPSEGIDHQDGNSLQMTHHQSTSSMEKNLSRPRIRLDNIYLDTSSLLTKIDVLTKEDAINTTIEMMSAYPDDTKFFINAWTWGYEELLQQIIVRFRSLIHVDKYKYGIFKQDRFKSHYPLLSEYITKDSTKTRFHACERKSPCPEVRDHTRKIRPSQSQGSSKTTKGTRSRKALVVCVNPSEITTQNWDKCKASLDLQLAKAKKTKSEHALWPLCLICPLTRHSSFNEILNFLSAFRPKCIFPNTTQPSTGFIEFYAMPKLFGSLLDHETVQRIEDQATQFIKDFEKRYPNKIEKISTSIDSLDWQGKHHRRLTEAFQKFEELEYNSVKYKSMWKDNSEIINLKDREDAARLITGLPLESREINEIESSSDEEEEFPSDSEKVDLTSETERYQTSETEKAESSDTSETQRSEFNDDTPIDTSVEVIRTPDDATSDDSRTDQVTASHSHTSIVSPSTVNEDSRPIQGPSDSQTATNSIESRDSSSSSDQRRSASYWWAVLRDLRLQHYIKITEVSRQLIEYEELLEQLDESDFSDGSPIPKKRTKLIIDNRSERSSSIILIDDPNVDSNSLVLIWSHIRDSIIQLCLIRSKIKSNCIQAIKDIPPFTDPIK</sequence>
<dbReference type="GO" id="GO:0036297">
    <property type="term" value="P:interstrand cross-link repair"/>
    <property type="evidence" value="ECO:0007669"/>
    <property type="project" value="TreeGrafter"/>
</dbReference>
<dbReference type="Pfam" id="PF07522">
    <property type="entry name" value="DRMBL"/>
    <property type="match status" value="1"/>
</dbReference>
<protein>
    <recommendedName>
        <fullName evidence="11">Protein artemis</fullName>
    </recommendedName>
    <alternativeName>
        <fullName evidence="12">DNA cross-link repair 1C protein</fullName>
    </alternativeName>
</protein>
<dbReference type="Proteomes" id="UP000054564">
    <property type="component" value="Unassembled WGS sequence"/>
</dbReference>
<dbReference type="GO" id="GO:0006303">
    <property type="term" value="P:double-strand break repair via nonhomologous end joining"/>
    <property type="evidence" value="ECO:0007669"/>
    <property type="project" value="TreeGrafter"/>
</dbReference>
<dbReference type="GO" id="GO:0003684">
    <property type="term" value="F:damaged DNA binding"/>
    <property type="evidence" value="ECO:0007669"/>
    <property type="project" value="TreeGrafter"/>
</dbReference>
<dbReference type="GO" id="GO:0035312">
    <property type="term" value="F:5'-3' DNA exonuclease activity"/>
    <property type="evidence" value="ECO:0007669"/>
    <property type="project" value="TreeGrafter"/>
</dbReference>
<feature type="region of interest" description="Disordered" evidence="13">
    <location>
        <begin position="191"/>
        <end position="217"/>
    </location>
</feature>
<evidence type="ECO:0000256" key="7">
    <source>
        <dbReference type="ARBA" id="ARBA00022839"/>
    </source>
</evidence>
<dbReference type="SUPFAM" id="SSF56281">
    <property type="entry name" value="Metallo-hydrolase/oxidoreductase"/>
    <property type="match status" value="1"/>
</dbReference>
<proteinExistence type="inferred from homology"/>
<dbReference type="InterPro" id="IPR036866">
    <property type="entry name" value="RibonucZ/Hydroxyglut_hydro"/>
</dbReference>
<evidence type="ECO:0000313" key="15">
    <source>
        <dbReference type="EMBL" id="KNF04305.1"/>
    </source>
</evidence>
<dbReference type="GO" id="GO:0005634">
    <property type="term" value="C:nucleus"/>
    <property type="evidence" value="ECO:0007669"/>
    <property type="project" value="UniProtKB-SubCell"/>
</dbReference>
<dbReference type="EMBL" id="AJIL01000013">
    <property type="protein sequence ID" value="KNF04305.1"/>
    <property type="molecule type" value="Genomic_DNA"/>
</dbReference>
<feature type="compositionally biased region" description="Polar residues" evidence="13">
    <location>
        <begin position="199"/>
        <end position="215"/>
    </location>
</feature>
<evidence type="ECO:0000256" key="1">
    <source>
        <dbReference type="ARBA" id="ARBA00004123"/>
    </source>
</evidence>
<comment type="similarity">
    <text evidence="2">Belongs to the DNA repair metallo-beta-lactamase (DRMBL) family.</text>
</comment>
<evidence type="ECO:0000259" key="14">
    <source>
        <dbReference type="Pfam" id="PF07522"/>
    </source>
</evidence>
<feature type="compositionally biased region" description="Basic and acidic residues" evidence="13">
    <location>
        <begin position="567"/>
        <end position="601"/>
    </location>
</feature>
<feature type="compositionally biased region" description="Polar residues" evidence="13">
    <location>
        <begin position="343"/>
        <end position="353"/>
    </location>
</feature>
<feature type="compositionally biased region" description="Polar residues" evidence="13">
    <location>
        <begin position="655"/>
        <end position="665"/>
    </location>
</feature>
<dbReference type="Gene3D" id="3.40.50.12650">
    <property type="match status" value="1"/>
</dbReference>
<keyword evidence="4" id="KW-0255">Endonuclease</keyword>
<accession>A0A0L0VZ57</accession>
<evidence type="ECO:0000256" key="4">
    <source>
        <dbReference type="ARBA" id="ARBA00022759"/>
    </source>
</evidence>
<dbReference type="PANTHER" id="PTHR23240">
    <property type="entry name" value="DNA CROSS-LINK REPAIR PROTEIN PSO2/SNM1-RELATED"/>
    <property type="match status" value="1"/>
</dbReference>
<feature type="compositionally biased region" description="Basic and acidic residues" evidence="13">
    <location>
        <begin position="615"/>
        <end position="627"/>
    </location>
</feature>
<organism evidence="15 16">
    <name type="scientific">Puccinia striiformis f. sp. tritici PST-78</name>
    <dbReference type="NCBI Taxonomy" id="1165861"/>
    <lineage>
        <taxon>Eukaryota</taxon>
        <taxon>Fungi</taxon>
        <taxon>Dikarya</taxon>
        <taxon>Basidiomycota</taxon>
        <taxon>Pucciniomycotina</taxon>
        <taxon>Pucciniomycetes</taxon>
        <taxon>Pucciniales</taxon>
        <taxon>Pucciniaceae</taxon>
        <taxon>Puccinia</taxon>
    </lineage>
</organism>
<dbReference type="GO" id="GO:0000723">
    <property type="term" value="P:telomere maintenance"/>
    <property type="evidence" value="ECO:0007669"/>
    <property type="project" value="TreeGrafter"/>
</dbReference>
<comment type="subcellular location">
    <subcellularLocation>
        <location evidence="1">Nucleus</location>
    </subcellularLocation>
</comment>